<reference evidence="3 4" key="2">
    <citation type="submission" date="2016-11" db="EMBL/GenBank/DDBJ databases">
        <authorList>
            <person name="Varghese N."/>
            <person name="Submissions S."/>
        </authorList>
    </citation>
    <scope>NUCLEOTIDE SEQUENCE [LARGE SCALE GENOMIC DNA]</scope>
    <source>
        <strain evidence="3 4">DSM 6368</strain>
    </source>
</reference>
<dbReference type="AlphaFoldDB" id="A0AB36NXB7"/>
<feature type="transmembrane region" description="Helical" evidence="1">
    <location>
        <begin position="60"/>
        <end position="81"/>
    </location>
</feature>
<gene>
    <name evidence="2" type="ORF">B0A72_18510</name>
    <name evidence="3" type="ORF">SAMN05444387_3822</name>
</gene>
<feature type="transmembrane region" description="Helical" evidence="1">
    <location>
        <begin position="30"/>
        <end position="48"/>
    </location>
</feature>
<evidence type="ECO:0000313" key="2">
    <source>
        <dbReference type="EMBL" id="OXB01608.1"/>
    </source>
</evidence>
<feature type="transmembrane region" description="Helical" evidence="1">
    <location>
        <begin position="101"/>
        <end position="118"/>
    </location>
</feature>
<keyword evidence="1" id="KW-1133">Transmembrane helix</keyword>
<evidence type="ECO:0000313" key="5">
    <source>
        <dbReference type="Proteomes" id="UP000198431"/>
    </source>
</evidence>
<evidence type="ECO:0000313" key="3">
    <source>
        <dbReference type="EMBL" id="SHN01746.1"/>
    </source>
</evidence>
<dbReference type="RefSeq" id="WP_073397305.1">
    <property type="nucleotide sequence ID" value="NZ_FRBX01000005.1"/>
</dbReference>
<evidence type="ECO:0000256" key="1">
    <source>
        <dbReference type="SAM" id="Phobius"/>
    </source>
</evidence>
<proteinExistence type="predicted"/>
<evidence type="ECO:0000313" key="4">
    <source>
        <dbReference type="Proteomes" id="UP000184216"/>
    </source>
</evidence>
<dbReference type="EMBL" id="FRBX01000005">
    <property type="protein sequence ID" value="SHN01746.1"/>
    <property type="molecule type" value="Genomic_DNA"/>
</dbReference>
<dbReference type="Proteomes" id="UP000184216">
    <property type="component" value="Unassembled WGS sequence"/>
</dbReference>
<feature type="transmembrane region" description="Helical" evidence="1">
    <location>
        <begin position="6"/>
        <end position="23"/>
    </location>
</feature>
<accession>A0AB36NXB7</accession>
<keyword evidence="1" id="KW-0472">Membrane</keyword>
<dbReference type="EMBL" id="MUHB01000019">
    <property type="protein sequence ID" value="OXB01608.1"/>
    <property type="molecule type" value="Genomic_DNA"/>
</dbReference>
<keyword evidence="1" id="KW-0812">Transmembrane</keyword>
<name>A0AB36NXB7_9FLAO</name>
<reference evidence="2 5" key="1">
    <citation type="submission" date="2016-11" db="EMBL/GenBank/DDBJ databases">
        <title>Whole genomes of Flavobacteriaceae.</title>
        <authorList>
            <person name="Stine C."/>
            <person name="Li C."/>
            <person name="Tadesse D."/>
        </authorList>
    </citation>
    <scope>NUCLEOTIDE SEQUENCE [LARGE SCALE GENOMIC DNA]</scope>
    <source>
        <strain evidence="2 5">ATCC 19366</strain>
    </source>
</reference>
<keyword evidence="4" id="KW-1185">Reference proteome</keyword>
<sequence length="126" mass="15051">MNIDILLYIIFIIPIVIVGFQIEKLNQQKIFLIWISISILLIIAGILIEDNSNNEMRNLSYFGSQMLFIFLIIQKITRTLYFKIFKREPEIGKFPKHKIDYLYTFSLLFGTMILPFLIDDYIFKKF</sequence>
<comment type="caution">
    <text evidence="2">The sequence shown here is derived from an EMBL/GenBank/DDBJ whole genome shotgun (WGS) entry which is preliminary data.</text>
</comment>
<protein>
    <submittedName>
        <fullName evidence="2">Uncharacterized protein</fullName>
    </submittedName>
</protein>
<organism evidence="2 5">
    <name type="scientific">Flavobacterium pectinovorum</name>
    <dbReference type="NCBI Taxonomy" id="29533"/>
    <lineage>
        <taxon>Bacteria</taxon>
        <taxon>Pseudomonadati</taxon>
        <taxon>Bacteroidota</taxon>
        <taxon>Flavobacteriia</taxon>
        <taxon>Flavobacteriales</taxon>
        <taxon>Flavobacteriaceae</taxon>
        <taxon>Flavobacterium</taxon>
    </lineage>
</organism>
<dbReference type="Proteomes" id="UP000198431">
    <property type="component" value="Unassembled WGS sequence"/>
</dbReference>